<dbReference type="EMBL" id="JANBPU010000003">
    <property type="protein sequence ID" value="KAJ1921712.1"/>
    <property type="molecule type" value="Genomic_DNA"/>
</dbReference>
<evidence type="ECO:0000256" key="5">
    <source>
        <dbReference type="ARBA" id="ARBA00023242"/>
    </source>
</evidence>
<dbReference type="OrthoDB" id="203279at2759"/>
<evidence type="ECO:0000313" key="8">
    <source>
        <dbReference type="Proteomes" id="UP001150538"/>
    </source>
</evidence>
<dbReference type="GO" id="GO:0003712">
    <property type="term" value="F:transcription coregulator activity"/>
    <property type="evidence" value="ECO:0007669"/>
    <property type="project" value="InterPro"/>
</dbReference>
<dbReference type="Pfam" id="PF06179">
    <property type="entry name" value="Med22"/>
    <property type="match status" value="1"/>
</dbReference>
<keyword evidence="4" id="KW-0804">Transcription</keyword>
<dbReference type="Proteomes" id="UP001150538">
    <property type="component" value="Unassembled WGS sequence"/>
</dbReference>
<evidence type="ECO:0000256" key="4">
    <source>
        <dbReference type="ARBA" id="ARBA00023163"/>
    </source>
</evidence>
<evidence type="ECO:0000256" key="6">
    <source>
        <dbReference type="SAM" id="Coils"/>
    </source>
</evidence>
<evidence type="ECO:0000313" key="7">
    <source>
        <dbReference type="EMBL" id="KAJ1921712.1"/>
    </source>
</evidence>
<dbReference type="GO" id="GO:0016592">
    <property type="term" value="C:mediator complex"/>
    <property type="evidence" value="ECO:0007669"/>
    <property type="project" value="InterPro"/>
</dbReference>
<comment type="subcellular location">
    <subcellularLocation>
        <location evidence="1">Nucleus</location>
    </subcellularLocation>
</comment>
<name>A0A9W8A303_9FUNG</name>
<evidence type="ECO:0000256" key="3">
    <source>
        <dbReference type="ARBA" id="ARBA00023015"/>
    </source>
</evidence>
<dbReference type="GO" id="GO:0006357">
    <property type="term" value="P:regulation of transcription by RNA polymerase II"/>
    <property type="evidence" value="ECO:0007669"/>
    <property type="project" value="InterPro"/>
</dbReference>
<sequence length="149" mass="16985">MFQRKTDGTFTTGTVVEEHVTRPSDDLNITAEVDFQRKIRSETDQIYNSLNELINTCSLQNKDKSTLTQEKYMMKAMASSMVKSAETLFSITVELKRAHLFDFHALSAIAEERKKELRLEISQKQMEIGRLKALMSGKAQKTSEMAVES</sequence>
<keyword evidence="6" id="KW-0175">Coiled coil</keyword>
<dbReference type="PANTHER" id="PTHR12434">
    <property type="entry name" value="MEDIATOR OF RNA POLYMERASE II TRANSCRIPTION SUBUNIT 22"/>
    <property type="match status" value="1"/>
</dbReference>
<feature type="coiled-coil region" evidence="6">
    <location>
        <begin position="107"/>
        <end position="134"/>
    </location>
</feature>
<evidence type="ECO:0000256" key="2">
    <source>
        <dbReference type="ARBA" id="ARBA00005942"/>
    </source>
</evidence>
<dbReference type="AlphaFoldDB" id="A0A9W8A303"/>
<keyword evidence="3" id="KW-0805">Transcription regulation</keyword>
<keyword evidence="8" id="KW-1185">Reference proteome</keyword>
<reference evidence="7" key="1">
    <citation type="submission" date="2022-07" db="EMBL/GenBank/DDBJ databases">
        <title>Phylogenomic reconstructions and comparative analyses of Kickxellomycotina fungi.</title>
        <authorList>
            <person name="Reynolds N.K."/>
            <person name="Stajich J.E."/>
            <person name="Barry K."/>
            <person name="Grigoriev I.V."/>
            <person name="Crous P."/>
            <person name="Smith M.E."/>
        </authorList>
    </citation>
    <scope>NUCLEOTIDE SEQUENCE</scope>
    <source>
        <strain evidence="7">NBRC 100468</strain>
    </source>
</reference>
<comment type="caution">
    <text evidence="7">The sequence shown here is derived from an EMBL/GenBank/DDBJ whole genome shotgun (WGS) entry which is preliminary data.</text>
</comment>
<keyword evidence="5" id="KW-0539">Nucleus</keyword>
<protein>
    <submittedName>
        <fullName evidence="7">Uncharacterized protein</fullName>
    </submittedName>
</protein>
<organism evidence="7 8">
    <name type="scientific">Mycoemilia scoparia</name>
    <dbReference type="NCBI Taxonomy" id="417184"/>
    <lineage>
        <taxon>Eukaryota</taxon>
        <taxon>Fungi</taxon>
        <taxon>Fungi incertae sedis</taxon>
        <taxon>Zoopagomycota</taxon>
        <taxon>Kickxellomycotina</taxon>
        <taxon>Kickxellomycetes</taxon>
        <taxon>Kickxellales</taxon>
        <taxon>Kickxellaceae</taxon>
        <taxon>Mycoemilia</taxon>
    </lineage>
</organism>
<gene>
    <name evidence="7" type="ORF">H4219_000445</name>
</gene>
<comment type="similarity">
    <text evidence="2">Belongs to the Mediator complex subunit 22 family.</text>
</comment>
<accession>A0A9W8A303</accession>
<dbReference type="PANTHER" id="PTHR12434:SF6">
    <property type="entry name" value="MEDIATOR OF RNA POLYMERASE II TRANSCRIPTION SUBUNIT 22"/>
    <property type="match status" value="1"/>
</dbReference>
<dbReference type="InterPro" id="IPR009332">
    <property type="entry name" value="Med22"/>
</dbReference>
<evidence type="ECO:0000256" key="1">
    <source>
        <dbReference type="ARBA" id="ARBA00004123"/>
    </source>
</evidence>
<proteinExistence type="inferred from homology"/>